<evidence type="ECO:0000313" key="3">
    <source>
        <dbReference type="EMBL" id="EFJ21626.1"/>
    </source>
</evidence>
<evidence type="ECO:0000256" key="2">
    <source>
        <dbReference type="ARBA" id="ARBA00022840"/>
    </source>
</evidence>
<proteinExistence type="predicted"/>
<dbReference type="Gramene" id="EFJ21626">
    <property type="protein sequence ID" value="EFJ21626"/>
    <property type="gene ID" value="SELMODRAFT_106863"/>
</dbReference>
<gene>
    <name evidence="3" type="ORF">SELMODRAFT_106863</name>
</gene>
<accession>D8S2G4</accession>
<evidence type="ECO:0000256" key="1">
    <source>
        <dbReference type="ARBA" id="ARBA00022741"/>
    </source>
</evidence>
<dbReference type="GO" id="GO:0005524">
    <property type="term" value="F:ATP binding"/>
    <property type="evidence" value="ECO:0007669"/>
    <property type="project" value="UniProtKB-KW"/>
</dbReference>
<dbReference type="STRING" id="88036.D8S2G4"/>
<dbReference type="AlphaFoldDB" id="D8S2G4"/>
<dbReference type="PANTHER" id="PTHR48103">
    <property type="entry name" value="MIDASIN-RELATED"/>
    <property type="match status" value="1"/>
</dbReference>
<reference evidence="3 4" key="1">
    <citation type="journal article" date="2011" name="Science">
        <title>The Selaginella genome identifies genetic changes associated with the evolution of vascular plants.</title>
        <authorList>
            <person name="Banks J.A."/>
            <person name="Nishiyama T."/>
            <person name="Hasebe M."/>
            <person name="Bowman J.L."/>
            <person name="Gribskov M."/>
            <person name="dePamphilis C."/>
            <person name="Albert V.A."/>
            <person name="Aono N."/>
            <person name="Aoyama T."/>
            <person name="Ambrose B.A."/>
            <person name="Ashton N.W."/>
            <person name="Axtell M.J."/>
            <person name="Barker E."/>
            <person name="Barker M.S."/>
            <person name="Bennetzen J.L."/>
            <person name="Bonawitz N.D."/>
            <person name="Chapple C."/>
            <person name="Cheng C."/>
            <person name="Correa L.G."/>
            <person name="Dacre M."/>
            <person name="DeBarry J."/>
            <person name="Dreyer I."/>
            <person name="Elias M."/>
            <person name="Engstrom E.M."/>
            <person name="Estelle M."/>
            <person name="Feng L."/>
            <person name="Finet C."/>
            <person name="Floyd S.K."/>
            <person name="Frommer W.B."/>
            <person name="Fujita T."/>
            <person name="Gramzow L."/>
            <person name="Gutensohn M."/>
            <person name="Harholt J."/>
            <person name="Hattori M."/>
            <person name="Heyl A."/>
            <person name="Hirai T."/>
            <person name="Hiwatashi Y."/>
            <person name="Ishikawa M."/>
            <person name="Iwata M."/>
            <person name="Karol K.G."/>
            <person name="Koehler B."/>
            <person name="Kolukisaoglu U."/>
            <person name="Kubo M."/>
            <person name="Kurata T."/>
            <person name="Lalonde S."/>
            <person name="Li K."/>
            <person name="Li Y."/>
            <person name="Litt A."/>
            <person name="Lyons E."/>
            <person name="Manning G."/>
            <person name="Maruyama T."/>
            <person name="Michael T.P."/>
            <person name="Mikami K."/>
            <person name="Miyazaki S."/>
            <person name="Morinaga S."/>
            <person name="Murata T."/>
            <person name="Mueller-Roeber B."/>
            <person name="Nelson D.R."/>
            <person name="Obara M."/>
            <person name="Oguri Y."/>
            <person name="Olmstead R.G."/>
            <person name="Onodera N."/>
            <person name="Petersen B.L."/>
            <person name="Pils B."/>
            <person name="Prigge M."/>
            <person name="Rensing S.A."/>
            <person name="Riano-Pachon D.M."/>
            <person name="Roberts A.W."/>
            <person name="Sato Y."/>
            <person name="Scheller H.V."/>
            <person name="Schulz B."/>
            <person name="Schulz C."/>
            <person name="Shakirov E.V."/>
            <person name="Shibagaki N."/>
            <person name="Shinohara N."/>
            <person name="Shippen D.E."/>
            <person name="Soerensen I."/>
            <person name="Sotooka R."/>
            <person name="Sugimoto N."/>
            <person name="Sugita M."/>
            <person name="Sumikawa N."/>
            <person name="Tanurdzic M."/>
            <person name="Theissen G."/>
            <person name="Ulvskov P."/>
            <person name="Wakazuki S."/>
            <person name="Weng J.K."/>
            <person name="Willats W.W."/>
            <person name="Wipf D."/>
            <person name="Wolf P.G."/>
            <person name="Yang L."/>
            <person name="Zimmer A.D."/>
            <person name="Zhu Q."/>
            <person name="Mitros T."/>
            <person name="Hellsten U."/>
            <person name="Loque D."/>
            <person name="Otillar R."/>
            <person name="Salamov A."/>
            <person name="Schmutz J."/>
            <person name="Shapiro H."/>
            <person name="Lindquist E."/>
            <person name="Lucas S."/>
            <person name="Rokhsar D."/>
            <person name="Grigoriev I.V."/>
        </authorList>
    </citation>
    <scope>NUCLEOTIDE SEQUENCE [LARGE SCALE GENOMIC DNA]</scope>
</reference>
<dbReference type="InParanoid" id="D8S2G4"/>
<dbReference type="EMBL" id="GL377599">
    <property type="protein sequence ID" value="EFJ21626.1"/>
    <property type="molecule type" value="Genomic_DNA"/>
</dbReference>
<dbReference type="PANTHER" id="PTHR48103:SF2">
    <property type="entry name" value="MIDASIN"/>
    <property type="match status" value="1"/>
</dbReference>
<sequence>MQSVTFANGAPMFSKYLDTFPFPYYVILKDIEALPRTLADLLRQVRLFVRQIYS</sequence>
<evidence type="ECO:0000313" key="4">
    <source>
        <dbReference type="Proteomes" id="UP000001514"/>
    </source>
</evidence>
<keyword evidence="4" id="KW-1185">Reference proteome</keyword>
<protein>
    <submittedName>
        <fullName evidence="3">Uncharacterized protein</fullName>
    </submittedName>
</protein>
<dbReference type="Proteomes" id="UP000001514">
    <property type="component" value="Unassembled WGS sequence"/>
</dbReference>
<name>D8S2G4_SELML</name>
<dbReference type="KEGG" id="smo:SELMODRAFT_106863"/>
<dbReference type="HOGENOM" id="CLU_3053938_0_0_1"/>
<organism evidence="4">
    <name type="scientific">Selaginella moellendorffii</name>
    <name type="common">Spikemoss</name>
    <dbReference type="NCBI Taxonomy" id="88036"/>
    <lineage>
        <taxon>Eukaryota</taxon>
        <taxon>Viridiplantae</taxon>
        <taxon>Streptophyta</taxon>
        <taxon>Embryophyta</taxon>
        <taxon>Tracheophyta</taxon>
        <taxon>Lycopodiopsida</taxon>
        <taxon>Selaginellales</taxon>
        <taxon>Selaginellaceae</taxon>
        <taxon>Selaginella</taxon>
    </lineage>
</organism>
<keyword evidence="1" id="KW-0547">Nucleotide-binding</keyword>
<keyword evidence="2" id="KW-0067">ATP-binding</keyword>